<keyword evidence="4" id="KW-1185">Reference proteome</keyword>
<dbReference type="OrthoDB" id="10324985at2759"/>
<feature type="compositionally biased region" description="Basic and acidic residues" evidence="2">
    <location>
        <begin position="259"/>
        <end position="276"/>
    </location>
</feature>
<accession>A0A1Q9BXH8</accession>
<feature type="coiled-coil region" evidence="1">
    <location>
        <begin position="103"/>
        <end position="151"/>
    </location>
</feature>
<dbReference type="EMBL" id="LSRX01002537">
    <property type="protein sequence ID" value="OLP75375.1"/>
    <property type="molecule type" value="Genomic_DNA"/>
</dbReference>
<keyword evidence="1" id="KW-0175">Coiled coil</keyword>
<feature type="region of interest" description="Disordered" evidence="2">
    <location>
        <begin position="167"/>
        <end position="212"/>
    </location>
</feature>
<evidence type="ECO:0000256" key="2">
    <source>
        <dbReference type="SAM" id="MobiDB-lite"/>
    </source>
</evidence>
<feature type="region of interest" description="Disordered" evidence="2">
    <location>
        <begin position="238"/>
        <end position="308"/>
    </location>
</feature>
<evidence type="ECO:0000256" key="1">
    <source>
        <dbReference type="SAM" id="Coils"/>
    </source>
</evidence>
<feature type="compositionally biased region" description="Low complexity" evidence="2">
    <location>
        <begin position="283"/>
        <end position="292"/>
    </location>
</feature>
<evidence type="ECO:0000313" key="3">
    <source>
        <dbReference type="EMBL" id="OLP75375.1"/>
    </source>
</evidence>
<gene>
    <name evidence="3" type="ORF">AK812_SmicGene44839</name>
</gene>
<feature type="compositionally biased region" description="Basic and acidic residues" evidence="2">
    <location>
        <begin position="299"/>
        <end position="308"/>
    </location>
</feature>
<dbReference type="Proteomes" id="UP000186817">
    <property type="component" value="Unassembled WGS sequence"/>
</dbReference>
<evidence type="ECO:0000313" key="4">
    <source>
        <dbReference type="Proteomes" id="UP000186817"/>
    </source>
</evidence>
<dbReference type="AlphaFoldDB" id="A0A1Q9BXH8"/>
<reference evidence="3 4" key="1">
    <citation type="submission" date="2016-02" db="EMBL/GenBank/DDBJ databases">
        <title>Genome analysis of coral dinoflagellate symbionts highlights evolutionary adaptations to a symbiotic lifestyle.</title>
        <authorList>
            <person name="Aranda M."/>
            <person name="Li Y."/>
            <person name="Liew Y.J."/>
            <person name="Baumgarten S."/>
            <person name="Simakov O."/>
            <person name="Wilson M."/>
            <person name="Piel J."/>
            <person name="Ashoor H."/>
            <person name="Bougouffa S."/>
            <person name="Bajic V.B."/>
            <person name="Ryu T."/>
            <person name="Ravasi T."/>
            <person name="Bayer T."/>
            <person name="Micklem G."/>
            <person name="Kim H."/>
            <person name="Bhak J."/>
            <person name="Lajeunesse T.C."/>
            <person name="Voolstra C.R."/>
        </authorList>
    </citation>
    <scope>NUCLEOTIDE SEQUENCE [LARGE SCALE GENOMIC DNA]</scope>
    <source>
        <strain evidence="3 4">CCMP2467</strain>
    </source>
</reference>
<name>A0A1Q9BXH8_SYMMI</name>
<comment type="caution">
    <text evidence="3">The sequence shown here is derived from an EMBL/GenBank/DDBJ whole genome shotgun (WGS) entry which is preliminary data.</text>
</comment>
<sequence>MECFCRGPLLETRTGLLEHYHLCAAILVSSILQHPDKSMPEFRSCPPLHCKLLSTRSRQVCTFDFVLRANPCVRASIAMTCGVLCIDPAWHDAQLRCLESKGAASLQQQVAELTHKCWLLEERNRGKATEIERLREKLQNQQNAFQSESNRRLATLTELAKLRSDMEEVRKSQSTGALRCKAQYDGEHSPGSDSTRPPSDHVSLEGSPQSGQNYEEFTTAKATESNVLEQILTKTEEKTDLDASKQDMKATAESLGENVKLKQSDEKSQEGVKTRSAEMASVAQALQATAQQELGKTQSARDAEADGL</sequence>
<proteinExistence type="predicted"/>
<protein>
    <submittedName>
        <fullName evidence="3">Uncharacterized protein</fullName>
    </submittedName>
</protein>
<organism evidence="3 4">
    <name type="scientific">Symbiodinium microadriaticum</name>
    <name type="common">Dinoflagellate</name>
    <name type="synonym">Zooxanthella microadriatica</name>
    <dbReference type="NCBI Taxonomy" id="2951"/>
    <lineage>
        <taxon>Eukaryota</taxon>
        <taxon>Sar</taxon>
        <taxon>Alveolata</taxon>
        <taxon>Dinophyceae</taxon>
        <taxon>Suessiales</taxon>
        <taxon>Symbiodiniaceae</taxon>
        <taxon>Symbiodinium</taxon>
    </lineage>
</organism>
<feature type="compositionally biased region" description="Basic and acidic residues" evidence="2">
    <location>
        <begin position="238"/>
        <end position="250"/>
    </location>
</feature>